<dbReference type="SFLD" id="SFLDS00005">
    <property type="entry name" value="Isoprenoid_Synthase_Type_I"/>
    <property type="match status" value="1"/>
</dbReference>
<accession>A0A6J2JSD4</accession>
<evidence type="ECO:0000313" key="10">
    <source>
        <dbReference type="RefSeq" id="XP_028031166.1"/>
    </source>
</evidence>
<name>A0A6J2JSD4_BOMMA</name>
<dbReference type="InterPro" id="IPR039702">
    <property type="entry name" value="FPS1-like"/>
</dbReference>
<evidence type="ECO:0000313" key="9">
    <source>
        <dbReference type="RefSeq" id="XP_028031159.1"/>
    </source>
</evidence>
<dbReference type="InterPro" id="IPR000092">
    <property type="entry name" value="Polyprenyl_synt"/>
</dbReference>
<evidence type="ECO:0000256" key="5">
    <source>
        <dbReference type="ARBA" id="ARBA00033740"/>
    </source>
</evidence>
<dbReference type="SUPFAM" id="SSF48576">
    <property type="entry name" value="Terpenoid synthases"/>
    <property type="match status" value="1"/>
</dbReference>
<sequence>MNTTSMFLRLINRTRKIYPINGISFQSAGCRCSSAYAASVSQIAKERETFQDAWKGIIDNLTTNKKFTQLPELGSWVKKVLEYNVKGGKKIRGITTVLAYELFEKPENVTEEMVRLARVAGWCTEMLQAYLIMNDDIMDGSSTRRGVPCWYRMPDVGLGAINDAILVYGSIYEILKIYFGKAKEYADILDIFNEALLYTSMGQHLDYAMAHRNKQDYSLFTTERYYSIVKYKTSYYSIKLPVFLGLILTQNGQNAPIEDIEGICFEIGKLFQIQDDFMDCFGNETVTGKKGTDIQEGKCSWLAVNALQRCDEAQRKLFAQNYASKNTDDVASIKRLYEDLQLPKLYKEQEDEIHSGILKKINALPPSTSPAIFFKLLDMIFKRSY</sequence>
<keyword evidence="3" id="KW-0479">Metal-binding</keyword>
<dbReference type="GO" id="GO:0004161">
    <property type="term" value="F:dimethylallyltranstransferase activity"/>
    <property type="evidence" value="ECO:0007669"/>
    <property type="project" value="TreeGrafter"/>
</dbReference>
<reference evidence="9 10" key="1">
    <citation type="submission" date="2025-04" db="UniProtKB">
        <authorList>
            <consortium name="RefSeq"/>
        </authorList>
    </citation>
    <scope>IDENTIFICATION</scope>
    <source>
        <tissue evidence="9 10">Silk gland</tissue>
    </source>
</reference>
<dbReference type="PROSITE" id="PS00444">
    <property type="entry name" value="POLYPRENYL_SYNTHASE_2"/>
    <property type="match status" value="1"/>
</dbReference>
<dbReference type="PROSITE" id="PS00723">
    <property type="entry name" value="POLYPRENYL_SYNTHASE_1"/>
    <property type="match status" value="1"/>
</dbReference>
<dbReference type="GO" id="GO:0004337">
    <property type="term" value="F:(2E,6E)-farnesyl diphosphate synthase activity"/>
    <property type="evidence" value="ECO:0007669"/>
    <property type="project" value="TreeGrafter"/>
</dbReference>
<dbReference type="GO" id="GO:0005737">
    <property type="term" value="C:cytoplasm"/>
    <property type="evidence" value="ECO:0007669"/>
    <property type="project" value="TreeGrafter"/>
</dbReference>
<dbReference type="SFLD" id="SFLDG01017">
    <property type="entry name" value="Polyprenyl_Transferase_Like"/>
    <property type="match status" value="1"/>
</dbReference>
<keyword evidence="4" id="KW-0460">Magnesium</keyword>
<organism evidence="8 9">
    <name type="scientific">Bombyx mandarina</name>
    <name type="common">Wild silk moth</name>
    <name type="synonym">Wild silkworm</name>
    <dbReference type="NCBI Taxonomy" id="7092"/>
    <lineage>
        <taxon>Eukaryota</taxon>
        <taxon>Metazoa</taxon>
        <taxon>Ecdysozoa</taxon>
        <taxon>Arthropoda</taxon>
        <taxon>Hexapoda</taxon>
        <taxon>Insecta</taxon>
        <taxon>Pterygota</taxon>
        <taxon>Neoptera</taxon>
        <taxon>Endopterygota</taxon>
        <taxon>Lepidoptera</taxon>
        <taxon>Glossata</taxon>
        <taxon>Ditrysia</taxon>
        <taxon>Bombycoidea</taxon>
        <taxon>Bombycidae</taxon>
        <taxon>Bombycinae</taxon>
        <taxon>Bombyx</taxon>
    </lineage>
</organism>
<comment type="cofactor">
    <cofactor evidence="1">
        <name>Mg(2+)</name>
        <dbReference type="ChEBI" id="CHEBI:18420"/>
    </cofactor>
</comment>
<dbReference type="CTD" id="100101208"/>
<dbReference type="Gene3D" id="1.10.600.10">
    <property type="entry name" value="Farnesyl Diphosphate Synthase"/>
    <property type="match status" value="1"/>
</dbReference>
<dbReference type="Proteomes" id="UP000504629">
    <property type="component" value="Unplaced"/>
</dbReference>
<gene>
    <name evidence="9 10" type="primary">LOC114243753</name>
</gene>
<dbReference type="Pfam" id="PF00348">
    <property type="entry name" value="polyprenyl_synt"/>
    <property type="match status" value="1"/>
</dbReference>
<dbReference type="PANTHER" id="PTHR11525">
    <property type="entry name" value="FARNESYL-PYROPHOSPHATE SYNTHETASE"/>
    <property type="match status" value="1"/>
</dbReference>
<dbReference type="GeneID" id="114243753"/>
<evidence type="ECO:0000256" key="7">
    <source>
        <dbReference type="RuleBase" id="RU004466"/>
    </source>
</evidence>
<evidence type="ECO:0000256" key="4">
    <source>
        <dbReference type="ARBA" id="ARBA00022842"/>
    </source>
</evidence>
<keyword evidence="8" id="KW-1185">Reference proteome</keyword>
<keyword evidence="2 7" id="KW-0808">Transferase</keyword>
<evidence type="ECO:0000313" key="8">
    <source>
        <dbReference type="Proteomes" id="UP000504629"/>
    </source>
</evidence>
<proteinExistence type="inferred from homology"/>
<dbReference type="GO" id="GO:0046872">
    <property type="term" value="F:metal ion binding"/>
    <property type="evidence" value="ECO:0007669"/>
    <property type="project" value="UniProtKB-KW"/>
</dbReference>
<dbReference type="OrthoDB" id="10257492at2759"/>
<dbReference type="RefSeq" id="XP_028031159.1">
    <property type="nucleotide sequence ID" value="XM_028175358.1"/>
</dbReference>
<dbReference type="CDD" id="cd00685">
    <property type="entry name" value="Trans_IPPS_HT"/>
    <property type="match status" value="1"/>
</dbReference>
<dbReference type="PANTHER" id="PTHR11525:SF0">
    <property type="entry name" value="FARNESYL PYROPHOSPHATE SYNTHASE"/>
    <property type="match status" value="1"/>
</dbReference>
<comment type="similarity">
    <text evidence="7">Belongs to the FPP/GGPP synthase family.</text>
</comment>
<dbReference type="InterPro" id="IPR033749">
    <property type="entry name" value="Polyprenyl_synt_CS"/>
</dbReference>
<dbReference type="KEGG" id="bman:114243753"/>
<evidence type="ECO:0000256" key="1">
    <source>
        <dbReference type="ARBA" id="ARBA00001946"/>
    </source>
</evidence>
<dbReference type="RefSeq" id="XP_028031166.1">
    <property type="nucleotide sequence ID" value="XM_028175365.1"/>
</dbReference>
<evidence type="ECO:0000256" key="3">
    <source>
        <dbReference type="ARBA" id="ARBA00022723"/>
    </source>
</evidence>
<evidence type="ECO:0000256" key="2">
    <source>
        <dbReference type="ARBA" id="ARBA00022679"/>
    </source>
</evidence>
<evidence type="ECO:0000256" key="6">
    <source>
        <dbReference type="ARBA" id="ARBA00034546"/>
    </source>
</evidence>
<dbReference type="InterPro" id="IPR008949">
    <property type="entry name" value="Isoprenoid_synthase_dom_sf"/>
</dbReference>
<dbReference type="GO" id="GO:0045337">
    <property type="term" value="P:farnesyl diphosphate biosynthetic process"/>
    <property type="evidence" value="ECO:0007669"/>
    <property type="project" value="TreeGrafter"/>
</dbReference>
<dbReference type="GO" id="GO:0042811">
    <property type="term" value="P:pheromone biosynthetic process"/>
    <property type="evidence" value="ECO:0007669"/>
    <property type="project" value="UniProtKB-ARBA"/>
</dbReference>
<dbReference type="AlphaFoldDB" id="A0A6J2JSD4"/>
<comment type="pathway">
    <text evidence="5">Pheromone biosynthesis.</text>
</comment>
<protein>
    <recommendedName>
        <fullName evidence="6">Farnesyl pyrophosphate synthase</fullName>
    </recommendedName>
</protein>